<sequence>MTTETTPMPAPSSPQSSTRTVSDTTSPTETSAAPDPFQAVLYASSQLSIVDTLSKLVRTLSTTVSLCMPDTGTTATTAADSVRDAVARLVERQERTTAHVVRHIMDLYQSLGERDAELAQLRQERDALRERVAVLGECLAYGTHTHGSPSTVTAANTDDLYSAPGLQKSPRKHSGKRVNSQHSRTNLIPFEIVLEEYQEERVEL</sequence>
<feature type="compositionally biased region" description="Polar residues" evidence="2">
    <location>
        <begin position="13"/>
        <end position="31"/>
    </location>
</feature>
<keyword evidence="1" id="KW-0175">Coiled coil</keyword>
<name>A0A8J9X2E2_PHATR</name>
<proteinExistence type="predicted"/>
<gene>
    <name evidence="3" type="ORF">PTTT1_LOCUS22593</name>
</gene>
<feature type="region of interest" description="Disordered" evidence="2">
    <location>
        <begin position="145"/>
        <end position="182"/>
    </location>
</feature>
<reference evidence="3" key="1">
    <citation type="submission" date="2022-02" db="EMBL/GenBank/DDBJ databases">
        <authorList>
            <person name="Giguere J D."/>
        </authorList>
    </citation>
    <scope>NUCLEOTIDE SEQUENCE</scope>
    <source>
        <strain evidence="3">CCAP 1055/1</strain>
    </source>
</reference>
<organism evidence="3">
    <name type="scientific">Phaeodactylum tricornutum</name>
    <name type="common">Diatom</name>
    <dbReference type="NCBI Taxonomy" id="2850"/>
    <lineage>
        <taxon>Eukaryota</taxon>
        <taxon>Sar</taxon>
        <taxon>Stramenopiles</taxon>
        <taxon>Ochrophyta</taxon>
        <taxon>Bacillariophyta</taxon>
        <taxon>Bacillariophyceae</taxon>
        <taxon>Bacillariophycidae</taxon>
        <taxon>Naviculales</taxon>
        <taxon>Phaeodactylaceae</taxon>
        <taxon>Phaeodactylum</taxon>
    </lineage>
</organism>
<dbReference type="Proteomes" id="UP000836788">
    <property type="component" value="Chromosome 19"/>
</dbReference>
<evidence type="ECO:0000256" key="2">
    <source>
        <dbReference type="SAM" id="MobiDB-lite"/>
    </source>
</evidence>
<protein>
    <submittedName>
        <fullName evidence="3">Uncharacterized protein</fullName>
    </submittedName>
</protein>
<dbReference type="EMBL" id="OU594960">
    <property type="protein sequence ID" value="CAG9283379.1"/>
    <property type="molecule type" value="Genomic_DNA"/>
</dbReference>
<evidence type="ECO:0000313" key="3">
    <source>
        <dbReference type="EMBL" id="CAG9283379.1"/>
    </source>
</evidence>
<accession>A0A8J9X2E2</accession>
<feature type="compositionally biased region" description="Polar residues" evidence="2">
    <location>
        <begin position="145"/>
        <end position="156"/>
    </location>
</feature>
<dbReference type="AlphaFoldDB" id="A0A8J9X2E2"/>
<feature type="coiled-coil region" evidence="1">
    <location>
        <begin position="111"/>
        <end position="138"/>
    </location>
</feature>
<feature type="region of interest" description="Disordered" evidence="2">
    <location>
        <begin position="1"/>
        <end position="33"/>
    </location>
</feature>
<evidence type="ECO:0000256" key="1">
    <source>
        <dbReference type="SAM" id="Coils"/>
    </source>
</evidence>